<dbReference type="STRING" id="554065.E1ZRM3"/>
<evidence type="ECO:0000256" key="2">
    <source>
        <dbReference type="ARBA" id="ARBA00022692"/>
    </source>
</evidence>
<dbReference type="InterPro" id="IPR036772">
    <property type="entry name" value="SRCR-like_dom_sf"/>
</dbReference>
<dbReference type="AlphaFoldDB" id="E1ZRM3"/>
<keyword evidence="4" id="KW-0677">Repeat</keyword>
<keyword evidence="7" id="KW-1015">Disulfide bond</keyword>
<dbReference type="GeneID" id="17350917"/>
<gene>
    <name evidence="10" type="ORF">CHLNCDRAFT_28040</name>
</gene>
<keyword evidence="8" id="KW-0325">Glycoprotein</keyword>
<keyword evidence="2" id="KW-0812">Transmembrane</keyword>
<keyword evidence="11" id="KW-1185">Reference proteome</keyword>
<dbReference type="Gene3D" id="3.10.250.10">
    <property type="entry name" value="SRCR-like domain"/>
    <property type="match status" value="3"/>
</dbReference>
<dbReference type="Proteomes" id="UP000008141">
    <property type="component" value="Unassembled WGS sequence"/>
</dbReference>
<dbReference type="GO" id="GO:0016020">
    <property type="term" value="C:membrane"/>
    <property type="evidence" value="ECO:0007669"/>
    <property type="project" value="UniProtKB-SubCell"/>
</dbReference>
<reference evidence="10 11" key="1">
    <citation type="journal article" date="2010" name="Plant Cell">
        <title>The Chlorella variabilis NC64A genome reveals adaptation to photosymbiosis, coevolution with viruses, and cryptic sex.</title>
        <authorList>
            <person name="Blanc G."/>
            <person name="Duncan G."/>
            <person name="Agarkova I."/>
            <person name="Borodovsky M."/>
            <person name="Gurnon J."/>
            <person name="Kuo A."/>
            <person name="Lindquist E."/>
            <person name="Lucas S."/>
            <person name="Pangilinan J."/>
            <person name="Polle J."/>
            <person name="Salamov A."/>
            <person name="Terry A."/>
            <person name="Yamada T."/>
            <person name="Dunigan D.D."/>
            <person name="Grigoriev I.V."/>
            <person name="Claverie J.M."/>
            <person name="Van Etten J.L."/>
        </authorList>
    </citation>
    <scope>NUCLEOTIDE SEQUENCE [LARGE SCALE GENOMIC DNA]</scope>
    <source>
        <strain evidence="10 11">NC64A</strain>
    </source>
</reference>
<comment type="subcellular location">
    <subcellularLocation>
        <location evidence="1">Membrane</location>
        <topology evidence="1">Single-pass membrane protein</topology>
    </subcellularLocation>
</comment>
<feature type="domain" description="SRCR" evidence="9">
    <location>
        <begin position="1"/>
        <end position="106"/>
    </location>
</feature>
<feature type="non-terminal residue" evidence="10">
    <location>
        <position position="1"/>
    </location>
</feature>
<name>E1ZRM3_CHLVA</name>
<keyword evidence="6" id="KW-0472">Membrane</keyword>
<evidence type="ECO:0000313" key="11">
    <source>
        <dbReference type="Proteomes" id="UP000008141"/>
    </source>
</evidence>
<dbReference type="FunFam" id="3.10.250.10:FF:000016">
    <property type="entry name" value="Scavenger receptor cysteine-rich protein type 12"/>
    <property type="match status" value="2"/>
</dbReference>
<evidence type="ECO:0000256" key="5">
    <source>
        <dbReference type="ARBA" id="ARBA00022989"/>
    </source>
</evidence>
<dbReference type="PANTHER" id="PTHR48071:SF18">
    <property type="entry name" value="DELETED IN MALIGNANT BRAIN TUMORS 1 PROTEIN-RELATED"/>
    <property type="match status" value="1"/>
</dbReference>
<sequence length="360" mass="37408">RLVNGTTPASGRVEVLVSGEWRPVCGYTFGPRAAAIVCRQLGFVGGSIISTSDAYSMPNVNVVWESLNCTGEEASILDCTFPTGYRSWSGGLYSGGPRKELGVECFPDGAVRLLNGSVPNEGRLELLHAGQWWPVCRDSFQGRAAWAACRSLGYARGLAEGPYSNSYFRAMGTATWDGLSCLGGESSLFDCYSGPGPFGSGTDQELGVACFNETGEAVGSTGPLASGRVEVLRYGQWRPVCSSGFGPRAAAVACRQAGWLGGTAAVAPPVPFDTQDGTSNTVFLFGDNSCSPDSGSLLECGFEYTTCSGEAAAVTCTDSPGARQCLAVGFHTSKCGIPAAADSWQAKGKKGKGGEEPPQA</sequence>
<keyword evidence="5" id="KW-1133">Transmembrane helix</keyword>
<dbReference type="InParanoid" id="E1ZRM3"/>
<evidence type="ECO:0000256" key="1">
    <source>
        <dbReference type="ARBA" id="ARBA00004167"/>
    </source>
</evidence>
<evidence type="ECO:0000256" key="7">
    <source>
        <dbReference type="ARBA" id="ARBA00023157"/>
    </source>
</evidence>
<feature type="domain" description="SRCR" evidence="9">
    <location>
        <begin position="215"/>
        <end position="317"/>
    </location>
</feature>
<dbReference type="PANTHER" id="PTHR48071">
    <property type="entry name" value="SRCR DOMAIN-CONTAINING PROTEIN"/>
    <property type="match status" value="1"/>
</dbReference>
<feature type="domain" description="SRCR" evidence="9">
    <location>
        <begin position="111"/>
        <end position="211"/>
    </location>
</feature>
<dbReference type="eggNOG" id="ENOG502QQ5W">
    <property type="taxonomic scope" value="Eukaryota"/>
</dbReference>
<evidence type="ECO:0000256" key="8">
    <source>
        <dbReference type="ARBA" id="ARBA00023180"/>
    </source>
</evidence>
<proteinExistence type="predicted"/>
<dbReference type="RefSeq" id="XP_005843537.1">
    <property type="nucleotide sequence ID" value="XM_005843475.1"/>
</dbReference>
<dbReference type="PROSITE" id="PS50287">
    <property type="entry name" value="SRCR_2"/>
    <property type="match status" value="3"/>
</dbReference>
<protein>
    <recommendedName>
        <fullName evidence="9">SRCR domain-containing protein</fullName>
    </recommendedName>
</protein>
<dbReference type="EMBL" id="GL433863">
    <property type="protein sequence ID" value="EFN51435.1"/>
    <property type="molecule type" value="Genomic_DNA"/>
</dbReference>
<dbReference type="OrthoDB" id="536948at2759"/>
<organism evidence="11">
    <name type="scientific">Chlorella variabilis</name>
    <name type="common">Green alga</name>
    <dbReference type="NCBI Taxonomy" id="554065"/>
    <lineage>
        <taxon>Eukaryota</taxon>
        <taxon>Viridiplantae</taxon>
        <taxon>Chlorophyta</taxon>
        <taxon>core chlorophytes</taxon>
        <taxon>Trebouxiophyceae</taxon>
        <taxon>Chlorellales</taxon>
        <taxon>Chlorellaceae</taxon>
        <taxon>Chlorella clade</taxon>
        <taxon>Chlorella</taxon>
    </lineage>
</organism>
<dbReference type="SUPFAM" id="SSF56487">
    <property type="entry name" value="SRCR-like"/>
    <property type="match status" value="3"/>
</dbReference>
<dbReference type="KEGG" id="cvr:CHLNCDRAFT_28040"/>
<evidence type="ECO:0000256" key="3">
    <source>
        <dbReference type="ARBA" id="ARBA00022729"/>
    </source>
</evidence>
<evidence type="ECO:0000313" key="10">
    <source>
        <dbReference type="EMBL" id="EFN51435.1"/>
    </source>
</evidence>
<evidence type="ECO:0000256" key="4">
    <source>
        <dbReference type="ARBA" id="ARBA00022737"/>
    </source>
</evidence>
<dbReference type="InterPro" id="IPR001190">
    <property type="entry name" value="SRCR"/>
</dbReference>
<dbReference type="PRINTS" id="PR00258">
    <property type="entry name" value="SPERACTRCPTR"/>
</dbReference>
<dbReference type="Pfam" id="PF00530">
    <property type="entry name" value="SRCR"/>
    <property type="match status" value="3"/>
</dbReference>
<accession>E1ZRM3</accession>
<evidence type="ECO:0000259" key="9">
    <source>
        <dbReference type="PROSITE" id="PS50287"/>
    </source>
</evidence>
<keyword evidence="3" id="KW-0732">Signal</keyword>
<evidence type="ECO:0000256" key="6">
    <source>
        <dbReference type="ARBA" id="ARBA00023136"/>
    </source>
</evidence>
<dbReference type="SMART" id="SM00202">
    <property type="entry name" value="SR"/>
    <property type="match status" value="3"/>
</dbReference>